<proteinExistence type="predicted"/>
<feature type="compositionally biased region" description="Basic residues" evidence="1">
    <location>
        <begin position="183"/>
        <end position="194"/>
    </location>
</feature>
<feature type="domain" description="DUF7587" evidence="2">
    <location>
        <begin position="244"/>
        <end position="395"/>
    </location>
</feature>
<reference evidence="3 4" key="1">
    <citation type="submission" date="2020-03" db="EMBL/GenBank/DDBJ databases">
        <title>Draft Genome Sequence of Cudoniella acicularis.</title>
        <authorList>
            <person name="Buettner E."/>
            <person name="Kellner H."/>
        </authorList>
    </citation>
    <scope>NUCLEOTIDE SEQUENCE [LARGE SCALE GENOMIC DNA]</scope>
    <source>
        <strain evidence="3 4">DSM 108380</strain>
    </source>
</reference>
<evidence type="ECO:0000259" key="2">
    <source>
        <dbReference type="Pfam" id="PF24494"/>
    </source>
</evidence>
<dbReference type="AlphaFoldDB" id="A0A8H4VT87"/>
<dbReference type="Proteomes" id="UP000566819">
    <property type="component" value="Unassembled WGS sequence"/>
</dbReference>
<dbReference type="InterPro" id="IPR056009">
    <property type="entry name" value="DUF7587"/>
</dbReference>
<gene>
    <name evidence="3" type="ORF">G7Y89_g14434</name>
</gene>
<feature type="region of interest" description="Disordered" evidence="1">
    <location>
        <begin position="1"/>
        <end position="41"/>
    </location>
</feature>
<accession>A0A8H4VT87</accession>
<comment type="caution">
    <text evidence="3">The sequence shown here is derived from an EMBL/GenBank/DDBJ whole genome shotgun (WGS) entry which is preliminary data.</text>
</comment>
<keyword evidence="4" id="KW-1185">Reference proteome</keyword>
<evidence type="ECO:0000256" key="1">
    <source>
        <dbReference type="SAM" id="MobiDB-lite"/>
    </source>
</evidence>
<name>A0A8H4VT87_9HELO</name>
<feature type="compositionally biased region" description="Polar residues" evidence="1">
    <location>
        <begin position="1"/>
        <end position="25"/>
    </location>
</feature>
<dbReference type="EMBL" id="JAAMPI010001904">
    <property type="protein sequence ID" value="KAF4621911.1"/>
    <property type="molecule type" value="Genomic_DNA"/>
</dbReference>
<evidence type="ECO:0000313" key="4">
    <source>
        <dbReference type="Proteomes" id="UP000566819"/>
    </source>
</evidence>
<sequence length="443" mass="50439">MPLAQISTNLNDNNIDNDESVQSPQPAAGPSDPSEEPPTKQKDVIEEEGGLFFYEAKYLDNDDFYDITRYLRLFLSHIPKKHRFDFLDAIFTLDEKHAKEQGTAKKKQKYKPPHPTKAEEIEELFRKAPLPEESLSQRRNTRAAGARFYTRERELFPEMRDEIQFKASAVVHEPLLRPETRVVKVKPNSKKRSRAAMESKEEPSTSMVVQAPSKAVAEEKCEEDIHPWMPAPGRRVGTEHTEGALFRAWDQYSVCKIHDSSVGLQSGARRICLGTRSSRQRGLSNHAAWHNLNPTPFISATSSLDEIARIRVPHFNGRQANNSIKVNTRLTIINAFAQLAAGKPVLRMQEELDHYKVITPYGNQRNHKNSFYKYEYLLPFTVEATVIVGTWCWQDIERWMMSNGGNVHAWFRAIGRPSFEEHEAARKEGRKPAGGVGCACCGH</sequence>
<protein>
    <recommendedName>
        <fullName evidence="2">DUF7587 domain-containing protein</fullName>
    </recommendedName>
</protein>
<evidence type="ECO:0000313" key="3">
    <source>
        <dbReference type="EMBL" id="KAF4621911.1"/>
    </source>
</evidence>
<feature type="region of interest" description="Disordered" evidence="1">
    <location>
        <begin position="183"/>
        <end position="211"/>
    </location>
</feature>
<organism evidence="3 4">
    <name type="scientific">Cudoniella acicularis</name>
    <dbReference type="NCBI Taxonomy" id="354080"/>
    <lineage>
        <taxon>Eukaryota</taxon>
        <taxon>Fungi</taxon>
        <taxon>Dikarya</taxon>
        <taxon>Ascomycota</taxon>
        <taxon>Pezizomycotina</taxon>
        <taxon>Leotiomycetes</taxon>
        <taxon>Helotiales</taxon>
        <taxon>Tricladiaceae</taxon>
        <taxon>Cudoniella</taxon>
    </lineage>
</organism>
<dbReference type="Pfam" id="PF24494">
    <property type="entry name" value="DUF7587"/>
    <property type="match status" value="1"/>
</dbReference>
<dbReference type="OrthoDB" id="3483554at2759"/>